<keyword evidence="1" id="KW-0472">Membrane</keyword>
<dbReference type="EMBL" id="JAVDYJ010000001">
    <property type="protein sequence ID" value="MDR7347037.1"/>
    <property type="molecule type" value="Genomic_DNA"/>
</dbReference>
<sequence>MPGKAKAALFGALIGAVMAVVIEAFAAAESDETFFGSTQSWVVLVLLVVGLSWSQKRAYEKKSGIYGDRDAINDQTD</sequence>
<proteinExistence type="predicted"/>
<comment type="caution">
    <text evidence="2">The sequence shown here is derived from an EMBL/GenBank/DDBJ whole genome shotgun (WGS) entry which is preliminary data.</text>
</comment>
<evidence type="ECO:0000313" key="2">
    <source>
        <dbReference type="EMBL" id="MDR7347037.1"/>
    </source>
</evidence>
<dbReference type="Proteomes" id="UP001183794">
    <property type="component" value="Unassembled WGS sequence"/>
</dbReference>
<protein>
    <submittedName>
        <fullName evidence="2">Branched-subunit amino acid ABC-type transport system permease component</fullName>
    </submittedName>
</protein>
<name>A0ABU2B0A7_9MICC</name>
<evidence type="ECO:0000313" key="3">
    <source>
        <dbReference type="Proteomes" id="UP001183794"/>
    </source>
</evidence>
<keyword evidence="1" id="KW-1133">Transmembrane helix</keyword>
<organism evidence="2 3">
    <name type="scientific">Enteractinococcus fodinae</name>
    <dbReference type="NCBI Taxonomy" id="684663"/>
    <lineage>
        <taxon>Bacteria</taxon>
        <taxon>Bacillati</taxon>
        <taxon>Actinomycetota</taxon>
        <taxon>Actinomycetes</taxon>
        <taxon>Micrococcales</taxon>
        <taxon>Micrococcaceae</taxon>
    </lineage>
</organism>
<feature type="transmembrane region" description="Helical" evidence="1">
    <location>
        <begin position="34"/>
        <end position="53"/>
    </location>
</feature>
<accession>A0ABU2B0A7</accession>
<dbReference type="RefSeq" id="WP_310172746.1">
    <property type="nucleotide sequence ID" value="NZ_BAABHE010000002.1"/>
</dbReference>
<keyword evidence="3" id="KW-1185">Reference proteome</keyword>
<keyword evidence="1" id="KW-0812">Transmembrane</keyword>
<feature type="transmembrane region" description="Helical" evidence="1">
    <location>
        <begin position="7"/>
        <end position="28"/>
    </location>
</feature>
<reference evidence="2 3" key="1">
    <citation type="submission" date="2023-07" db="EMBL/GenBank/DDBJ databases">
        <title>Sequencing the genomes of 1000 actinobacteria strains.</title>
        <authorList>
            <person name="Klenk H.-P."/>
        </authorList>
    </citation>
    <scope>NUCLEOTIDE SEQUENCE [LARGE SCALE GENOMIC DNA]</scope>
    <source>
        <strain evidence="2 3">DSM 22966</strain>
    </source>
</reference>
<evidence type="ECO:0000256" key="1">
    <source>
        <dbReference type="SAM" id="Phobius"/>
    </source>
</evidence>
<gene>
    <name evidence="2" type="ORF">J2S62_001294</name>
</gene>